<proteinExistence type="inferred from homology"/>
<feature type="transmembrane region" description="Helical" evidence="6">
    <location>
        <begin position="29"/>
        <end position="54"/>
    </location>
</feature>
<evidence type="ECO:0000313" key="7">
    <source>
        <dbReference type="Proteomes" id="UP001652660"/>
    </source>
</evidence>
<feature type="transmembrane region" description="Helical" evidence="6">
    <location>
        <begin position="148"/>
        <end position="166"/>
    </location>
</feature>
<dbReference type="GO" id="GO:0042910">
    <property type="term" value="F:xenobiotic transmembrane transporter activity"/>
    <property type="evidence" value="ECO:0007669"/>
    <property type="project" value="InterPro"/>
</dbReference>
<dbReference type="InterPro" id="IPR002528">
    <property type="entry name" value="MATE_fam"/>
</dbReference>
<reference evidence="8" key="2">
    <citation type="submission" date="2025-08" db="UniProtKB">
        <authorList>
            <consortium name="RefSeq"/>
        </authorList>
    </citation>
    <scope>IDENTIFICATION</scope>
    <source>
        <tissue evidence="8">Leaves</tissue>
    </source>
</reference>
<feature type="transmembrane region" description="Helical" evidence="6">
    <location>
        <begin position="209"/>
        <end position="228"/>
    </location>
</feature>
<evidence type="ECO:0000313" key="8">
    <source>
        <dbReference type="RefSeq" id="XP_027099368.1"/>
    </source>
</evidence>
<evidence type="ECO:0000256" key="5">
    <source>
        <dbReference type="ARBA" id="ARBA00023136"/>
    </source>
</evidence>
<accession>A0A6P6V8W7</accession>
<dbReference type="OrthoDB" id="2126698at2759"/>
<comment type="subcellular location">
    <subcellularLocation>
        <location evidence="1">Membrane</location>
        <topology evidence="1">Multi-pass membrane protein</topology>
    </subcellularLocation>
</comment>
<dbReference type="CDD" id="cd13132">
    <property type="entry name" value="MATE_eukaryotic"/>
    <property type="match status" value="1"/>
</dbReference>
<evidence type="ECO:0000256" key="4">
    <source>
        <dbReference type="ARBA" id="ARBA00022989"/>
    </source>
</evidence>
<dbReference type="Pfam" id="PF01554">
    <property type="entry name" value="MatE"/>
    <property type="match status" value="2"/>
</dbReference>
<comment type="similarity">
    <text evidence="2 6">Belongs to the multi antimicrobial extrusion (MATE) (TC 2.A.66.1) family.</text>
</comment>
<dbReference type="NCBIfam" id="TIGR00797">
    <property type="entry name" value="matE"/>
    <property type="match status" value="1"/>
</dbReference>
<evidence type="ECO:0000256" key="6">
    <source>
        <dbReference type="RuleBase" id="RU004914"/>
    </source>
</evidence>
<keyword evidence="5 6" id="KW-0472">Membrane</keyword>
<protein>
    <recommendedName>
        <fullName evidence="6">Protein DETOXIFICATION</fullName>
    </recommendedName>
    <alternativeName>
        <fullName evidence="6">Multidrug and toxic compound extrusion protein</fullName>
    </alternativeName>
</protein>
<feature type="transmembrane region" description="Helical" evidence="6">
    <location>
        <begin position="400"/>
        <end position="424"/>
    </location>
</feature>
<feature type="transmembrane region" description="Helical" evidence="6">
    <location>
        <begin position="430"/>
        <end position="455"/>
    </location>
</feature>
<feature type="transmembrane region" description="Helical" evidence="6">
    <location>
        <begin position="108"/>
        <end position="128"/>
    </location>
</feature>
<feature type="transmembrane region" description="Helical" evidence="6">
    <location>
        <begin position="66"/>
        <end position="87"/>
    </location>
</feature>
<sequence length="469" mass="51193">MEEGLLIREGEVKRERLTWGVLGQEVKRLCYIAGPMVAVTLSQFLLEVISLMMVGHLGEHSLSSSAIAISFCSVTGFSVFLGMAGALETLCGQAYVAQQYQKLGTQTYTAIFCLLIVCVPISIIWIYLGRILTLVGLDPQISYEAGTFATWLIPALFGYATLQPLVRFYQMQSLTFPMFISSCITIGFHILLSWMLVYKSGLQNHGAALAMGVSMWLNVIILALYMTYSSSCAITRGPISMEVFRGVKEFFRFAIPSAFMACLEWWSYELLILSSGLLPNPQLETSVLCVCLSTIETLSAIPYGLAAAVSTRVSNELDAGNSEDARVSVIGGILLAFTETILVNSALFASRDIFGYVFSSDKEVVDYVSVMAPLVCLSVVMDSFLGTLSGAATGCGWQHIGAYVNLASFYVVGTPIAFILGFMVRLRGKGLWIGILCGSTVQTLLLSIVTTCTNWEKQALKARERLLQE</sequence>
<feature type="transmembrane region" description="Helical" evidence="6">
    <location>
        <begin position="249"/>
        <end position="267"/>
    </location>
</feature>
<feature type="transmembrane region" description="Helical" evidence="6">
    <location>
        <begin position="367"/>
        <end position="388"/>
    </location>
</feature>
<evidence type="ECO:0000256" key="1">
    <source>
        <dbReference type="ARBA" id="ARBA00004141"/>
    </source>
</evidence>
<dbReference type="RefSeq" id="XP_027099368.1">
    <property type="nucleotide sequence ID" value="XM_027243567.2"/>
</dbReference>
<dbReference type="PANTHER" id="PTHR11206">
    <property type="entry name" value="MULTIDRUG RESISTANCE PROTEIN"/>
    <property type="match status" value="1"/>
</dbReference>
<keyword evidence="7" id="KW-1185">Reference proteome</keyword>
<dbReference type="GO" id="GO:0016020">
    <property type="term" value="C:membrane"/>
    <property type="evidence" value="ECO:0007669"/>
    <property type="project" value="UniProtKB-SubCell"/>
</dbReference>
<dbReference type="Proteomes" id="UP001652660">
    <property type="component" value="Chromosome 11e"/>
</dbReference>
<keyword evidence="4 6" id="KW-1133">Transmembrane helix</keyword>
<dbReference type="InterPro" id="IPR045069">
    <property type="entry name" value="MATE_euk"/>
</dbReference>
<organism evidence="7 8">
    <name type="scientific">Coffea arabica</name>
    <name type="common">Arabian coffee</name>
    <dbReference type="NCBI Taxonomy" id="13443"/>
    <lineage>
        <taxon>Eukaryota</taxon>
        <taxon>Viridiplantae</taxon>
        <taxon>Streptophyta</taxon>
        <taxon>Embryophyta</taxon>
        <taxon>Tracheophyta</taxon>
        <taxon>Spermatophyta</taxon>
        <taxon>Magnoliopsida</taxon>
        <taxon>eudicotyledons</taxon>
        <taxon>Gunneridae</taxon>
        <taxon>Pentapetalae</taxon>
        <taxon>asterids</taxon>
        <taxon>lamiids</taxon>
        <taxon>Gentianales</taxon>
        <taxon>Rubiaceae</taxon>
        <taxon>Ixoroideae</taxon>
        <taxon>Gardenieae complex</taxon>
        <taxon>Bertiereae - Coffeeae clade</taxon>
        <taxon>Coffeeae</taxon>
        <taxon>Coffea</taxon>
    </lineage>
</organism>
<name>A0A6P6V8W7_COFAR</name>
<keyword evidence="3 6" id="KW-0812">Transmembrane</keyword>
<feature type="transmembrane region" description="Helical" evidence="6">
    <location>
        <begin position="287"/>
        <end position="306"/>
    </location>
</feature>
<feature type="transmembrane region" description="Helical" evidence="6">
    <location>
        <begin position="327"/>
        <end position="347"/>
    </location>
</feature>
<evidence type="ECO:0000256" key="2">
    <source>
        <dbReference type="ARBA" id="ARBA00010199"/>
    </source>
</evidence>
<evidence type="ECO:0000256" key="3">
    <source>
        <dbReference type="ARBA" id="ARBA00022692"/>
    </source>
</evidence>
<dbReference type="GO" id="GO:1990961">
    <property type="term" value="P:xenobiotic detoxification by transmembrane export across the plasma membrane"/>
    <property type="evidence" value="ECO:0007669"/>
    <property type="project" value="InterPro"/>
</dbReference>
<gene>
    <name evidence="8" type="primary">LOC113718679</name>
</gene>
<reference evidence="7" key="1">
    <citation type="journal article" date="2025" name="Foods">
        <title>Unveiling the Microbial Signatures of Arabica Coffee Cherries: Insights into Ripeness Specific Diversity, Functional Traits, and Implications for Quality and Safety.</title>
        <authorList>
            <consortium name="RefSeq"/>
            <person name="Tenea G.N."/>
            <person name="Cifuentes V."/>
            <person name="Reyes P."/>
            <person name="Cevallos-Vallejos M."/>
        </authorList>
    </citation>
    <scope>NUCLEOTIDE SEQUENCE [LARGE SCALE GENOMIC DNA]</scope>
</reference>
<feature type="transmembrane region" description="Helical" evidence="6">
    <location>
        <begin position="178"/>
        <end position="197"/>
    </location>
</feature>
<dbReference type="GeneID" id="113718679"/>
<dbReference type="GO" id="GO:0015297">
    <property type="term" value="F:antiporter activity"/>
    <property type="evidence" value="ECO:0007669"/>
    <property type="project" value="InterPro"/>
</dbReference>
<dbReference type="AlphaFoldDB" id="A0A6P6V8W7"/>